<evidence type="ECO:0000256" key="7">
    <source>
        <dbReference type="SAM" id="Phobius"/>
    </source>
</evidence>
<feature type="transmembrane region" description="Helical" evidence="7">
    <location>
        <begin position="332"/>
        <end position="349"/>
    </location>
</feature>
<dbReference type="Proteomes" id="UP000325333">
    <property type="component" value="Unassembled WGS sequence"/>
</dbReference>
<feature type="transmembrane region" description="Helical" evidence="7">
    <location>
        <begin position="123"/>
        <end position="142"/>
    </location>
</feature>
<proteinExistence type="inferred from homology"/>
<dbReference type="GO" id="GO:0016020">
    <property type="term" value="C:membrane"/>
    <property type="evidence" value="ECO:0007669"/>
    <property type="project" value="UniProtKB-SubCell"/>
</dbReference>
<evidence type="ECO:0000313" key="10">
    <source>
        <dbReference type="Proteomes" id="UP000325333"/>
    </source>
</evidence>
<feature type="transmembrane region" description="Helical" evidence="7">
    <location>
        <begin position="214"/>
        <end position="233"/>
    </location>
</feature>
<protein>
    <recommendedName>
        <fullName evidence="8">Major facilitator superfamily (MFS) profile domain-containing protein</fullName>
    </recommendedName>
</protein>
<dbReference type="PANTHER" id="PTHR12778">
    <property type="entry name" value="SOLUTE CARRIER FAMILY 33 ACETYL-COA TRANSPORTER -RELATED"/>
    <property type="match status" value="1"/>
</dbReference>
<feature type="transmembrane region" description="Helical" evidence="7">
    <location>
        <begin position="51"/>
        <end position="75"/>
    </location>
</feature>
<dbReference type="InterPro" id="IPR020846">
    <property type="entry name" value="MFS_dom"/>
</dbReference>
<dbReference type="CDD" id="cd17486">
    <property type="entry name" value="MFS_AmpG_like"/>
    <property type="match status" value="1"/>
</dbReference>
<dbReference type="PROSITE" id="PS50850">
    <property type="entry name" value="MFS"/>
    <property type="match status" value="1"/>
</dbReference>
<feature type="transmembrane region" description="Helical" evidence="7">
    <location>
        <begin position="81"/>
        <end position="102"/>
    </location>
</feature>
<dbReference type="SUPFAM" id="SSF103473">
    <property type="entry name" value="MFS general substrate transporter"/>
    <property type="match status" value="1"/>
</dbReference>
<sequence length="480" mass="51721">MDDAASRPKKRAGRGVRLELIQTVTQVCGRVERVKPSSWGQAASVYLDRRVLAILFLGFSEGLPLALTGSTLSIWLREGGISKTAIGLFALVTMPYALKFVWAPLIDRLRLPVMTRLFGRRRGWALVAQAGLMAALIGLGSTNPVTDLWWTAMLAVVVAFFSASQDIVVDAYRVEVLEEHQQAAGAAILVLGYRFGMLAAGAGALYLAEFFGWHVAYYVMAGLVAVGMVTILLNREPKVVDTAESKAREQHVADWLAARPHLTGWKADLLAWIYGAVVAPFVEFMTRPAWAAVLLFIACYKLGDVLAGVMSAPFYVDLGFEKTEIANVTKLFGLWATIIGGLIGGVLVGRIGVLRGLLVGGLMQMLSNLGYVMLAQVGHDVSALAVTVALENVCGGIATAAFVAYLSSLCNTAYTATQYALLSSFYKLGGDLFGASSGWLAERMDWSSFFLLSTGGAVPGLLVLLWLMTRPRRDEAVVKV</sequence>
<dbReference type="InterPro" id="IPR004752">
    <property type="entry name" value="AmpG_permease/AT-1"/>
</dbReference>
<evidence type="ECO:0000313" key="9">
    <source>
        <dbReference type="EMBL" id="KAA1058815.1"/>
    </source>
</evidence>
<dbReference type="NCBIfam" id="TIGR00901">
    <property type="entry name" value="2A0125"/>
    <property type="match status" value="1"/>
</dbReference>
<feature type="transmembrane region" description="Helical" evidence="7">
    <location>
        <begin position="446"/>
        <end position="467"/>
    </location>
</feature>
<evidence type="ECO:0000256" key="4">
    <source>
        <dbReference type="ARBA" id="ARBA00022692"/>
    </source>
</evidence>
<feature type="transmembrane region" description="Helical" evidence="7">
    <location>
        <begin position="148"/>
        <end position="172"/>
    </location>
</feature>
<reference evidence="9 10" key="1">
    <citation type="submission" date="2019-07" db="EMBL/GenBank/DDBJ databases">
        <title>Genome sequencing of the stress-tolerant strain Azospirillum brasilense Az19.</title>
        <authorList>
            <person name="Maroniche G.A."/>
            <person name="Garcia J.E."/>
            <person name="Pagnussat L."/>
            <person name="Amenta M."/>
            <person name="Creus C.M."/>
        </authorList>
    </citation>
    <scope>NUCLEOTIDE SEQUENCE [LARGE SCALE GENOMIC DNA]</scope>
    <source>
        <strain evidence="9 10">Az19</strain>
    </source>
</reference>
<comment type="caution">
    <text evidence="9">The sequence shown here is derived from an EMBL/GenBank/DDBJ whole genome shotgun (WGS) entry which is preliminary data.</text>
</comment>
<evidence type="ECO:0000256" key="3">
    <source>
        <dbReference type="ARBA" id="ARBA00022448"/>
    </source>
</evidence>
<feature type="transmembrane region" description="Helical" evidence="7">
    <location>
        <begin position="289"/>
        <end position="312"/>
    </location>
</feature>
<gene>
    <name evidence="9" type="ORF">FH063_001015</name>
</gene>
<keyword evidence="6 7" id="KW-0472">Membrane</keyword>
<evidence type="ECO:0000256" key="5">
    <source>
        <dbReference type="ARBA" id="ARBA00022989"/>
    </source>
</evidence>
<dbReference type="InterPro" id="IPR011701">
    <property type="entry name" value="MFS"/>
</dbReference>
<evidence type="ECO:0000256" key="1">
    <source>
        <dbReference type="ARBA" id="ARBA00004141"/>
    </source>
</evidence>
<name>A0A5B0L3D6_9PROT</name>
<dbReference type="AlphaFoldDB" id="A0A5B0L3D6"/>
<keyword evidence="4 7" id="KW-0812">Transmembrane</keyword>
<evidence type="ECO:0000256" key="2">
    <source>
        <dbReference type="ARBA" id="ARBA00008335"/>
    </source>
</evidence>
<accession>A0A5B0L3D6</accession>
<dbReference type="GO" id="GO:0022857">
    <property type="term" value="F:transmembrane transporter activity"/>
    <property type="evidence" value="ECO:0007669"/>
    <property type="project" value="InterPro"/>
</dbReference>
<comment type="similarity">
    <text evidence="2">Belongs to the major facilitator superfamily.</text>
</comment>
<feature type="transmembrane region" description="Helical" evidence="7">
    <location>
        <begin position="184"/>
        <end position="208"/>
    </location>
</feature>
<keyword evidence="5 7" id="KW-1133">Transmembrane helix</keyword>
<feature type="transmembrane region" description="Helical" evidence="7">
    <location>
        <begin position="356"/>
        <end position="377"/>
    </location>
</feature>
<organism evidence="9 10">
    <name type="scientific">Azospirillum argentinense</name>
    <dbReference type="NCBI Taxonomy" id="2970906"/>
    <lineage>
        <taxon>Bacteria</taxon>
        <taxon>Pseudomonadati</taxon>
        <taxon>Pseudomonadota</taxon>
        <taxon>Alphaproteobacteria</taxon>
        <taxon>Rhodospirillales</taxon>
        <taxon>Azospirillaceae</taxon>
        <taxon>Azospirillum</taxon>
    </lineage>
</organism>
<dbReference type="EMBL" id="VEWN01000001">
    <property type="protein sequence ID" value="KAA1058815.1"/>
    <property type="molecule type" value="Genomic_DNA"/>
</dbReference>
<evidence type="ECO:0000259" key="8">
    <source>
        <dbReference type="PROSITE" id="PS50850"/>
    </source>
</evidence>
<comment type="subcellular location">
    <subcellularLocation>
        <location evidence="1">Membrane</location>
        <topology evidence="1">Multi-pass membrane protein</topology>
    </subcellularLocation>
</comment>
<dbReference type="PANTHER" id="PTHR12778:SF10">
    <property type="entry name" value="MAJOR FACILITATOR SUPERFAMILY DOMAIN-CONTAINING PROTEIN 3"/>
    <property type="match status" value="1"/>
</dbReference>
<dbReference type="Gene3D" id="1.20.1250.20">
    <property type="entry name" value="MFS general substrate transporter like domains"/>
    <property type="match status" value="2"/>
</dbReference>
<feature type="transmembrane region" description="Helical" evidence="7">
    <location>
        <begin position="383"/>
        <end position="407"/>
    </location>
</feature>
<dbReference type="InterPro" id="IPR036259">
    <property type="entry name" value="MFS_trans_sf"/>
</dbReference>
<feature type="domain" description="Major facilitator superfamily (MFS) profile" evidence="8">
    <location>
        <begin position="50"/>
        <end position="472"/>
    </location>
</feature>
<dbReference type="Pfam" id="PF07690">
    <property type="entry name" value="MFS_1"/>
    <property type="match status" value="2"/>
</dbReference>
<keyword evidence="3" id="KW-0813">Transport</keyword>
<feature type="transmembrane region" description="Helical" evidence="7">
    <location>
        <begin position="419"/>
        <end position="440"/>
    </location>
</feature>
<evidence type="ECO:0000256" key="6">
    <source>
        <dbReference type="ARBA" id="ARBA00023136"/>
    </source>
</evidence>